<dbReference type="AlphaFoldDB" id="A0A9P8E3Y6"/>
<accession>A0A9P8E3Y6</accession>
<feature type="compositionally biased region" description="Pro residues" evidence="1">
    <location>
        <begin position="191"/>
        <end position="208"/>
    </location>
</feature>
<dbReference type="Proteomes" id="UP000779574">
    <property type="component" value="Unassembled WGS sequence"/>
</dbReference>
<feature type="compositionally biased region" description="Low complexity" evidence="1">
    <location>
        <begin position="128"/>
        <end position="144"/>
    </location>
</feature>
<evidence type="ECO:0000313" key="3">
    <source>
        <dbReference type="Proteomes" id="UP000779574"/>
    </source>
</evidence>
<feature type="compositionally biased region" description="Polar residues" evidence="1">
    <location>
        <begin position="246"/>
        <end position="262"/>
    </location>
</feature>
<feature type="compositionally biased region" description="Basic and acidic residues" evidence="1">
    <location>
        <begin position="270"/>
        <end position="284"/>
    </location>
</feature>
<proteinExistence type="predicted"/>
<reference evidence="2" key="1">
    <citation type="journal article" date="2021" name="J Fungi (Basel)">
        <title>Virulence traits and population genomics of the black yeast Aureobasidium melanogenum.</title>
        <authorList>
            <person name="Cernosa A."/>
            <person name="Sun X."/>
            <person name="Gostincar C."/>
            <person name="Fang C."/>
            <person name="Gunde-Cimerman N."/>
            <person name="Song Z."/>
        </authorList>
    </citation>
    <scope>NUCLEOTIDE SEQUENCE</scope>
    <source>
        <strain evidence="2">EXF-9911</strain>
    </source>
</reference>
<gene>
    <name evidence="2" type="ORF">KCU76_g15566</name>
</gene>
<organism evidence="2 3">
    <name type="scientific">Aureobasidium melanogenum</name>
    <name type="common">Aureobasidium pullulans var. melanogenum</name>
    <dbReference type="NCBI Taxonomy" id="46634"/>
    <lineage>
        <taxon>Eukaryota</taxon>
        <taxon>Fungi</taxon>
        <taxon>Dikarya</taxon>
        <taxon>Ascomycota</taxon>
        <taxon>Pezizomycotina</taxon>
        <taxon>Dothideomycetes</taxon>
        <taxon>Dothideomycetidae</taxon>
        <taxon>Dothideales</taxon>
        <taxon>Saccotheciaceae</taxon>
        <taxon>Aureobasidium</taxon>
    </lineage>
</organism>
<feature type="non-terminal residue" evidence="2">
    <location>
        <position position="1"/>
    </location>
</feature>
<comment type="caution">
    <text evidence="2">The sequence shown here is derived from an EMBL/GenBank/DDBJ whole genome shotgun (WGS) entry which is preliminary data.</text>
</comment>
<feature type="compositionally biased region" description="Basic and acidic residues" evidence="1">
    <location>
        <begin position="297"/>
        <end position="314"/>
    </location>
</feature>
<reference evidence="2" key="2">
    <citation type="submission" date="2021-08" db="EMBL/GenBank/DDBJ databases">
        <authorList>
            <person name="Gostincar C."/>
            <person name="Sun X."/>
            <person name="Song Z."/>
            <person name="Gunde-Cimerman N."/>
        </authorList>
    </citation>
    <scope>NUCLEOTIDE SEQUENCE</scope>
    <source>
        <strain evidence="2">EXF-9911</strain>
    </source>
</reference>
<evidence type="ECO:0000313" key="2">
    <source>
        <dbReference type="EMBL" id="KAG9678530.1"/>
    </source>
</evidence>
<feature type="region of interest" description="Disordered" evidence="1">
    <location>
        <begin position="35"/>
        <end position="314"/>
    </location>
</feature>
<feature type="compositionally biased region" description="Polar residues" evidence="1">
    <location>
        <begin position="171"/>
        <end position="190"/>
    </location>
</feature>
<sequence length="314" mass="33704">PDEVTTLRFYLRKVEGADILLAYETNFLRQELHKSAPVAPEAPPVIDSSASTRKPRPTKQQKLMASLGITNPDDLPPQYKIKPHKRKGSEAHHKPPQPLQPAGSPAAHTPSSMSTATPGPPSSRPGYPQQQTPSFSYPSSQPQSMVNSGYRDSPLFAPPSFGLPPLRTPDESSNTVNPAQFASNNYASHTSPPPPPNFAVPRSPPQHPPMFSTGMNLDPALFTAGGAMFDKRPSSSGSPRLAHTEASPSFSSPQASNTNANLDSIFADMVHNDEDHATLGHEGENQLAGEAFAAGGHDQDHADDTHMDDFVNNE</sequence>
<evidence type="ECO:0000256" key="1">
    <source>
        <dbReference type="SAM" id="MobiDB-lite"/>
    </source>
</evidence>
<name>A0A9P8E3Y6_AURME</name>
<dbReference type="EMBL" id="JAHFXF010001032">
    <property type="protein sequence ID" value="KAG9678530.1"/>
    <property type="molecule type" value="Genomic_DNA"/>
</dbReference>
<protein>
    <submittedName>
        <fullName evidence="2">PLU-1-domain-containing protein</fullName>
    </submittedName>
</protein>
<feature type="non-terminal residue" evidence="2">
    <location>
        <position position="314"/>
    </location>
</feature>